<dbReference type="PRINTS" id="PR01713">
    <property type="entry name" value="NUCEPIMERASE"/>
</dbReference>
<organism evidence="3 4">
    <name type="scientific">Candidatus Falkowbacteria bacterium HGW-Falkowbacteria-1</name>
    <dbReference type="NCBI Taxonomy" id="2013768"/>
    <lineage>
        <taxon>Bacteria</taxon>
        <taxon>Candidatus Falkowiibacteriota</taxon>
    </lineage>
</organism>
<feature type="domain" description="NAD(P)-binding" evidence="2">
    <location>
        <begin position="11"/>
        <end position="315"/>
    </location>
</feature>
<dbReference type="Pfam" id="PF16363">
    <property type="entry name" value="GDP_Man_Dehyd"/>
    <property type="match status" value="1"/>
</dbReference>
<evidence type="ECO:0000259" key="2">
    <source>
        <dbReference type="Pfam" id="PF16363"/>
    </source>
</evidence>
<dbReference type="Proteomes" id="UP000233517">
    <property type="component" value="Unassembled WGS sequence"/>
</dbReference>
<dbReference type="InterPro" id="IPR016040">
    <property type="entry name" value="NAD(P)-bd_dom"/>
</dbReference>
<keyword evidence="1" id="KW-0520">NAD</keyword>
<evidence type="ECO:0000256" key="1">
    <source>
        <dbReference type="ARBA" id="ARBA00023027"/>
    </source>
</evidence>
<dbReference type="Gene3D" id="3.40.50.720">
    <property type="entry name" value="NAD(P)-binding Rossmann-like Domain"/>
    <property type="match status" value="1"/>
</dbReference>
<dbReference type="PANTHER" id="PTHR43574">
    <property type="entry name" value="EPIMERASE-RELATED"/>
    <property type="match status" value="1"/>
</dbReference>
<dbReference type="EMBL" id="PHAI01000001">
    <property type="protein sequence ID" value="PKM91838.1"/>
    <property type="molecule type" value="Genomic_DNA"/>
</dbReference>
<accession>A0A2N2EAX4</accession>
<evidence type="ECO:0000313" key="4">
    <source>
        <dbReference type="Proteomes" id="UP000233517"/>
    </source>
</evidence>
<dbReference type="InterPro" id="IPR036291">
    <property type="entry name" value="NAD(P)-bd_dom_sf"/>
</dbReference>
<name>A0A2N2EAX4_9BACT</name>
<evidence type="ECO:0000313" key="3">
    <source>
        <dbReference type="EMBL" id="PKM91838.1"/>
    </source>
</evidence>
<dbReference type="AlphaFoldDB" id="A0A2N2EAX4"/>
<protein>
    <submittedName>
        <fullName evidence="3">Protein CapI</fullName>
    </submittedName>
</protein>
<dbReference type="Gene3D" id="3.90.25.10">
    <property type="entry name" value="UDP-galactose 4-epimerase, domain 1"/>
    <property type="match status" value="1"/>
</dbReference>
<sequence length="326" mass="37802">MRNSENKKTILVTGSAGFIGFHTAKKLLEDGFNVIGIDSINNYYSQDLKNHRNDILKKYNSYKFYQLDISEEKELEKVFEENNIDKICHLAAQPGVRYSIENPLIYQQSNLKGFINIMECAKKFNIKDFIYASSSSVYGKNEMNEDGFKEEDNVDSPISLYAATKKSNELIAHNYHHLFDINCTGLRFFTAYGPSSRPDMAMYLFTNEIMNNKEVKLFNYGKMLRDFTYVDDIVDGIIKSLEKAYPYEIFNLGNSQTVEVGYLIKLLEENLNKKANIKLEPIQPGDVEKTFANISKAKKMLNYDPKTNIEEGVKKFVEWYKEYYKI</sequence>
<dbReference type="SUPFAM" id="SSF51735">
    <property type="entry name" value="NAD(P)-binding Rossmann-fold domains"/>
    <property type="match status" value="1"/>
</dbReference>
<gene>
    <name evidence="3" type="ORF">CVU82_01365</name>
</gene>
<proteinExistence type="predicted"/>
<reference evidence="3 4" key="1">
    <citation type="journal article" date="2017" name="ISME J.">
        <title>Potential for microbial H2 and metal transformations associated with novel bacteria and archaea in deep terrestrial subsurface sediments.</title>
        <authorList>
            <person name="Hernsdorf A.W."/>
            <person name="Amano Y."/>
            <person name="Miyakawa K."/>
            <person name="Ise K."/>
            <person name="Suzuki Y."/>
            <person name="Anantharaman K."/>
            <person name="Probst A."/>
            <person name="Burstein D."/>
            <person name="Thomas B.C."/>
            <person name="Banfield J.F."/>
        </authorList>
    </citation>
    <scope>NUCLEOTIDE SEQUENCE [LARGE SCALE GENOMIC DNA]</scope>
    <source>
        <strain evidence="3">HGW-Falkowbacteria-1</strain>
    </source>
</reference>
<comment type="caution">
    <text evidence="3">The sequence shown here is derived from an EMBL/GenBank/DDBJ whole genome shotgun (WGS) entry which is preliminary data.</text>
</comment>